<name>A0ABS8W8M6_9GAMM</name>
<dbReference type="InterPro" id="IPR023799">
    <property type="entry name" value="RbfA_dom_sf"/>
</dbReference>
<accession>A0ABS8W8M6</accession>
<keyword evidence="2" id="KW-0963">Cytoplasm</keyword>
<dbReference type="PROSITE" id="PS01319">
    <property type="entry name" value="RBFA"/>
    <property type="match status" value="1"/>
</dbReference>
<dbReference type="HAMAP" id="MF_00003">
    <property type="entry name" value="RbfA"/>
    <property type="match status" value="1"/>
</dbReference>
<protein>
    <recommendedName>
        <fullName evidence="2">Ribosome-binding factor A</fullName>
    </recommendedName>
</protein>
<sequence length="131" mass="14711">MAKEFSRSQRVAQQIQKEIAGILQRDVKDPRIGMVTVSSVEVSRDLAYASVYVTLFNLENDSVEESMKGLSEASGYVRMLVGKALRLRIVPEIKFVYDNSLVEGLRLSGLVSEAINKDKQKQKDSGRDEEE</sequence>
<dbReference type="InterPro" id="IPR020053">
    <property type="entry name" value="Ribosome-bd_factorA_CS"/>
</dbReference>
<dbReference type="EMBL" id="JAIMJA010000002">
    <property type="protein sequence ID" value="MCE2593735.1"/>
    <property type="molecule type" value="Genomic_DNA"/>
</dbReference>
<evidence type="ECO:0000313" key="3">
    <source>
        <dbReference type="EMBL" id="MCE2593735.1"/>
    </source>
</evidence>
<comment type="subcellular location">
    <subcellularLocation>
        <location evidence="2">Cytoplasm</location>
    </subcellularLocation>
</comment>
<dbReference type="InterPro" id="IPR000238">
    <property type="entry name" value="RbfA"/>
</dbReference>
<evidence type="ECO:0000256" key="1">
    <source>
        <dbReference type="ARBA" id="ARBA00022517"/>
    </source>
</evidence>
<keyword evidence="4" id="KW-1185">Reference proteome</keyword>
<dbReference type="Pfam" id="PF02033">
    <property type="entry name" value="RBFA"/>
    <property type="match status" value="1"/>
</dbReference>
<comment type="similarity">
    <text evidence="2">Belongs to the RbfA family.</text>
</comment>
<keyword evidence="1 2" id="KW-0690">Ribosome biogenesis</keyword>
<comment type="function">
    <text evidence="2">One of several proteins that assist in the late maturation steps of the functional core of the 30S ribosomal subunit. Associates with free 30S ribosomal subunits (but not with 30S subunits that are part of 70S ribosomes or polysomes). Required for efficient processing of 16S rRNA. May interact with the 5'-terminal helix region of 16S rRNA.</text>
</comment>
<dbReference type="InterPro" id="IPR015946">
    <property type="entry name" value="KH_dom-like_a/b"/>
</dbReference>
<evidence type="ECO:0000256" key="2">
    <source>
        <dbReference type="HAMAP-Rule" id="MF_00003"/>
    </source>
</evidence>
<dbReference type="RefSeq" id="WP_233051321.1">
    <property type="nucleotide sequence ID" value="NZ_JAIMJA010000002.1"/>
</dbReference>
<evidence type="ECO:0000313" key="4">
    <source>
        <dbReference type="Proteomes" id="UP001201273"/>
    </source>
</evidence>
<comment type="caution">
    <text evidence="3">The sequence shown here is derived from an EMBL/GenBank/DDBJ whole genome shotgun (WGS) entry which is preliminary data.</text>
</comment>
<organism evidence="3 4">
    <name type="scientific">Motilimonas cestriensis</name>
    <dbReference type="NCBI Taxonomy" id="2742685"/>
    <lineage>
        <taxon>Bacteria</taxon>
        <taxon>Pseudomonadati</taxon>
        <taxon>Pseudomonadota</taxon>
        <taxon>Gammaproteobacteria</taxon>
        <taxon>Alteromonadales</taxon>
        <taxon>Alteromonadales genera incertae sedis</taxon>
        <taxon>Motilimonas</taxon>
    </lineage>
</organism>
<reference evidence="3 4" key="1">
    <citation type="journal article" date="2022" name="Environ. Microbiol. Rep.">
        <title>Eco-phylogenetic analyses reveal divergent evolution of vitamin B12 metabolism in the marine bacterial family 'Psychromonadaceae'.</title>
        <authorList>
            <person name="Jin X."/>
            <person name="Yang Y."/>
            <person name="Cao H."/>
            <person name="Gao B."/>
            <person name="Zhao Z."/>
        </authorList>
    </citation>
    <scope>NUCLEOTIDE SEQUENCE [LARGE SCALE GENOMIC DNA]</scope>
    <source>
        <strain evidence="3 4">MKS20</strain>
    </source>
</reference>
<dbReference type="Gene3D" id="3.30.300.20">
    <property type="match status" value="1"/>
</dbReference>
<dbReference type="PANTHER" id="PTHR33515">
    <property type="entry name" value="RIBOSOME-BINDING FACTOR A, CHLOROPLASTIC-RELATED"/>
    <property type="match status" value="1"/>
</dbReference>
<gene>
    <name evidence="2 3" type="primary">rbfA</name>
    <name evidence="3" type="ORF">K6Y31_02760</name>
</gene>
<comment type="subunit">
    <text evidence="2">Monomer. Binds 30S ribosomal subunits, but not 50S ribosomal subunits or 70S ribosomes.</text>
</comment>
<dbReference type="Proteomes" id="UP001201273">
    <property type="component" value="Unassembled WGS sequence"/>
</dbReference>
<dbReference type="SUPFAM" id="SSF89919">
    <property type="entry name" value="Ribosome-binding factor A, RbfA"/>
    <property type="match status" value="1"/>
</dbReference>
<dbReference type="PANTHER" id="PTHR33515:SF1">
    <property type="entry name" value="RIBOSOME-BINDING FACTOR A, CHLOROPLASTIC-RELATED"/>
    <property type="match status" value="1"/>
</dbReference>
<dbReference type="NCBIfam" id="TIGR00082">
    <property type="entry name" value="rbfA"/>
    <property type="match status" value="1"/>
</dbReference>
<proteinExistence type="inferred from homology"/>